<evidence type="ECO:0000313" key="13">
    <source>
        <dbReference type="EMBL" id="REL30276.1"/>
    </source>
</evidence>
<dbReference type="InterPro" id="IPR010139">
    <property type="entry name" value="Imidazole-glycPsynth_HisH"/>
</dbReference>
<dbReference type="AlphaFoldDB" id="A0A3E0U031"/>
<keyword evidence="10" id="KW-0963">Cytoplasm</keyword>
<gene>
    <name evidence="10 13" type="primary">hisH</name>
    <name evidence="13" type="ORF">DXX94_05905</name>
</gene>
<reference evidence="14" key="1">
    <citation type="submission" date="2018-08" db="EMBL/GenBank/DDBJ databases">
        <title>Thalassotalea euphylliae genome.</title>
        <authorList>
            <person name="Summers S."/>
            <person name="Rice S.A."/>
            <person name="Freckelton M.L."/>
            <person name="Nedved B.T."/>
            <person name="Hadfield M.G."/>
        </authorList>
    </citation>
    <scope>NUCLEOTIDE SEQUENCE [LARGE SCALE GENOMIC DNA]</scope>
    <source>
        <strain evidence="14">H3</strain>
    </source>
</reference>
<keyword evidence="5 10" id="KW-0315">Glutamine amidotransferase</keyword>
<dbReference type="PANTHER" id="PTHR42701:SF1">
    <property type="entry name" value="IMIDAZOLE GLYCEROL PHOSPHATE SYNTHASE SUBUNIT HISH"/>
    <property type="match status" value="1"/>
</dbReference>
<evidence type="ECO:0000256" key="10">
    <source>
        <dbReference type="HAMAP-Rule" id="MF_00278"/>
    </source>
</evidence>
<dbReference type="GO" id="GO:0000107">
    <property type="term" value="F:imidazoleglycerol-phosphate synthase activity"/>
    <property type="evidence" value="ECO:0007669"/>
    <property type="project" value="UniProtKB-UniRule"/>
</dbReference>
<comment type="subunit">
    <text evidence="2 10">Heterodimer of HisH and HisF.</text>
</comment>
<dbReference type="UniPathway" id="UPA00031">
    <property type="reaction ID" value="UER00010"/>
</dbReference>
<dbReference type="RefSeq" id="WP_116014499.1">
    <property type="nucleotide sequence ID" value="NZ_QUOT01000001.1"/>
</dbReference>
<evidence type="ECO:0000256" key="3">
    <source>
        <dbReference type="ARBA" id="ARBA00022605"/>
    </source>
</evidence>
<evidence type="ECO:0000256" key="4">
    <source>
        <dbReference type="ARBA" id="ARBA00022801"/>
    </source>
</evidence>
<keyword evidence="6 10" id="KW-0368">Histidine biosynthesis</keyword>
<dbReference type="Pfam" id="PF00117">
    <property type="entry name" value="GATase"/>
    <property type="match status" value="1"/>
</dbReference>
<dbReference type="InterPro" id="IPR017926">
    <property type="entry name" value="GATASE"/>
</dbReference>
<evidence type="ECO:0000256" key="2">
    <source>
        <dbReference type="ARBA" id="ARBA00011152"/>
    </source>
</evidence>
<dbReference type="PROSITE" id="PS51273">
    <property type="entry name" value="GATASE_TYPE_1"/>
    <property type="match status" value="1"/>
</dbReference>
<dbReference type="EC" id="4.3.2.10" evidence="10"/>
<feature type="active site" description="Nucleophile" evidence="10 11">
    <location>
        <position position="79"/>
    </location>
</feature>
<dbReference type="Gene3D" id="3.40.50.880">
    <property type="match status" value="1"/>
</dbReference>
<evidence type="ECO:0000256" key="1">
    <source>
        <dbReference type="ARBA" id="ARBA00005091"/>
    </source>
</evidence>
<evidence type="ECO:0000256" key="8">
    <source>
        <dbReference type="ARBA" id="ARBA00047838"/>
    </source>
</evidence>
<accession>A0A3E0U031</accession>
<name>A0A3E0U031_9GAMM</name>
<dbReference type="Proteomes" id="UP000256899">
    <property type="component" value="Unassembled WGS sequence"/>
</dbReference>
<keyword evidence="3 10" id="KW-0028">Amino-acid biosynthesis</keyword>
<evidence type="ECO:0000259" key="12">
    <source>
        <dbReference type="Pfam" id="PF00117"/>
    </source>
</evidence>
<evidence type="ECO:0000256" key="11">
    <source>
        <dbReference type="PIRSR" id="PIRSR000495-1"/>
    </source>
</evidence>
<dbReference type="GO" id="GO:0005737">
    <property type="term" value="C:cytoplasm"/>
    <property type="evidence" value="ECO:0007669"/>
    <property type="project" value="UniProtKB-SubCell"/>
</dbReference>
<feature type="active site" evidence="10 11">
    <location>
        <position position="189"/>
    </location>
</feature>
<comment type="pathway">
    <text evidence="1 10">Amino-acid biosynthesis; L-histidine biosynthesis; L-histidine from 5-phospho-alpha-D-ribose 1-diphosphate: step 5/9.</text>
</comment>
<organism evidence="13 14">
    <name type="scientific">Thalassotalea euphylliae</name>
    <dbReference type="NCBI Taxonomy" id="1655234"/>
    <lineage>
        <taxon>Bacteria</taxon>
        <taxon>Pseudomonadati</taxon>
        <taxon>Pseudomonadota</taxon>
        <taxon>Gammaproteobacteria</taxon>
        <taxon>Alteromonadales</taxon>
        <taxon>Colwelliaceae</taxon>
        <taxon>Thalassotalea</taxon>
    </lineage>
</organism>
<dbReference type="GO" id="GO:0004359">
    <property type="term" value="F:glutaminase activity"/>
    <property type="evidence" value="ECO:0007669"/>
    <property type="project" value="UniProtKB-EC"/>
</dbReference>
<dbReference type="CDD" id="cd01748">
    <property type="entry name" value="GATase1_IGP_Synthase"/>
    <property type="match status" value="1"/>
</dbReference>
<dbReference type="HAMAP" id="MF_00278">
    <property type="entry name" value="HisH"/>
    <property type="match status" value="1"/>
</dbReference>
<comment type="caution">
    <text evidence="13">The sequence shown here is derived from an EMBL/GenBank/DDBJ whole genome shotgun (WGS) entry which is preliminary data.</text>
</comment>
<comment type="catalytic activity">
    <reaction evidence="8 10">
        <text>5-[(5-phospho-1-deoxy-D-ribulos-1-ylimino)methylamino]-1-(5-phospho-beta-D-ribosyl)imidazole-4-carboxamide + L-glutamine = D-erythro-1-(imidazol-4-yl)glycerol 3-phosphate + 5-amino-1-(5-phospho-beta-D-ribosyl)imidazole-4-carboxamide + L-glutamate + H(+)</text>
        <dbReference type="Rhea" id="RHEA:24793"/>
        <dbReference type="ChEBI" id="CHEBI:15378"/>
        <dbReference type="ChEBI" id="CHEBI:29985"/>
        <dbReference type="ChEBI" id="CHEBI:58278"/>
        <dbReference type="ChEBI" id="CHEBI:58359"/>
        <dbReference type="ChEBI" id="CHEBI:58475"/>
        <dbReference type="ChEBI" id="CHEBI:58525"/>
        <dbReference type="EC" id="4.3.2.10"/>
    </reaction>
</comment>
<dbReference type="InterPro" id="IPR029062">
    <property type="entry name" value="Class_I_gatase-like"/>
</dbReference>
<sequence>MIGILDIGLGNIQSVYNAIYENGYDPVLVNQPEQLRELSHFIMPGVGNFSAVSQMLAKSGFDRAIKNLIAEGKPTLGICLGMQLLASFSREVVGDEKQAEGLDIIPAQVLPIADTVSLPVPHVGWNEAKIAQKHPIFENIKNLRDFYFVHSYHMQCQRSEHVLATTDYQHSLVCIVAKDNVVGVQFHPEKSQKNGMQLLENFCEWDGVWQPEQASQNQTEQILKA</sequence>
<evidence type="ECO:0000256" key="5">
    <source>
        <dbReference type="ARBA" id="ARBA00022962"/>
    </source>
</evidence>
<keyword evidence="7 10" id="KW-0456">Lyase</keyword>
<feature type="active site" evidence="10 11">
    <location>
        <position position="187"/>
    </location>
</feature>
<dbReference type="SUPFAM" id="SSF52317">
    <property type="entry name" value="Class I glutamine amidotransferase-like"/>
    <property type="match status" value="1"/>
</dbReference>
<keyword evidence="14" id="KW-1185">Reference proteome</keyword>
<evidence type="ECO:0000313" key="14">
    <source>
        <dbReference type="Proteomes" id="UP000256899"/>
    </source>
</evidence>
<evidence type="ECO:0000256" key="9">
    <source>
        <dbReference type="ARBA" id="ARBA00049534"/>
    </source>
</evidence>
<dbReference type="GO" id="GO:0000105">
    <property type="term" value="P:L-histidine biosynthetic process"/>
    <property type="evidence" value="ECO:0007669"/>
    <property type="project" value="UniProtKB-UniRule"/>
</dbReference>
<evidence type="ECO:0000256" key="7">
    <source>
        <dbReference type="ARBA" id="ARBA00023239"/>
    </source>
</evidence>
<dbReference type="NCBIfam" id="TIGR01855">
    <property type="entry name" value="IMP_synth_hisH"/>
    <property type="match status" value="1"/>
</dbReference>
<comment type="function">
    <text evidence="10">IGPS catalyzes the conversion of PRFAR and glutamine to IGP, AICAR and glutamate. The HisH subunit catalyzes the hydrolysis of glutamine to glutamate and ammonia as part of the synthesis of IGP and AICAR. The resulting ammonia molecule is channeled to the active site of HisF.</text>
</comment>
<comment type="catalytic activity">
    <reaction evidence="9 10">
        <text>L-glutamine + H2O = L-glutamate + NH4(+)</text>
        <dbReference type="Rhea" id="RHEA:15889"/>
        <dbReference type="ChEBI" id="CHEBI:15377"/>
        <dbReference type="ChEBI" id="CHEBI:28938"/>
        <dbReference type="ChEBI" id="CHEBI:29985"/>
        <dbReference type="ChEBI" id="CHEBI:58359"/>
        <dbReference type="EC" id="3.5.1.2"/>
    </reaction>
</comment>
<feature type="domain" description="Glutamine amidotransferase" evidence="12">
    <location>
        <begin position="4"/>
        <end position="203"/>
    </location>
</feature>
<keyword evidence="4 10" id="KW-0378">Hydrolase</keyword>
<dbReference type="EC" id="3.5.1.2" evidence="10"/>
<evidence type="ECO:0000256" key="6">
    <source>
        <dbReference type="ARBA" id="ARBA00023102"/>
    </source>
</evidence>
<dbReference type="EMBL" id="QUOT01000001">
    <property type="protein sequence ID" value="REL30276.1"/>
    <property type="molecule type" value="Genomic_DNA"/>
</dbReference>
<dbReference type="PANTHER" id="PTHR42701">
    <property type="entry name" value="IMIDAZOLE GLYCEROL PHOSPHATE SYNTHASE SUBUNIT HISH"/>
    <property type="match status" value="1"/>
</dbReference>
<proteinExistence type="inferred from homology"/>
<dbReference type="PIRSF" id="PIRSF000495">
    <property type="entry name" value="Amidotransf_hisH"/>
    <property type="match status" value="1"/>
</dbReference>
<dbReference type="GO" id="GO:0016829">
    <property type="term" value="F:lyase activity"/>
    <property type="evidence" value="ECO:0007669"/>
    <property type="project" value="UniProtKB-KW"/>
</dbReference>
<comment type="subcellular location">
    <subcellularLocation>
        <location evidence="10">Cytoplasm</location>
    </subcellularLocation>
</comment>
<protein>
    <recommendedName>
        <fullName evidence="10">Imidazole glycerol phosphate synthase subunit HisH</fullName>
        <ecNumber evidence="10">4.3.2.10</ecNumber>
    </recommendedName>
    <alternativeName>
        <fullName evidence="10">IGP synthase glutaminase subunit</fullName>
        <ecNumber evidence="10">3.5.1.2</ecNumber>
    </alternativeName>
    <alternativeName>
        <fullName evidence="10">IGP synthase subunit HisH</fullName>
    </alternativeName>
    <alternativeName>
        <fullName evidence="10">ImGP synthase subunit HisH</fullName>
        <shortName evidence="10">IGPS subunit HisH</shortName>
    </alternativeName>
</protein>